<name>A0ABM4CBI2_HYDVU</name>
<accession>A0ABM4CBI2</accession>
<protein>
    <submittedName>
        <fullName evidence="2">Uncharacterized protein LOC136083557</fullName>
    </submittedName>
</protein>
<sequence length="118" mass="13712">MDNNMLTETELLDAMYLLKPNEGNKFDSVSSNVVIKLMPYLKIPLLYIFMLSLNKGIFTDKLKVARVIPILKSGDETSVSNYRPIAILTCFSKLLEHIMHKRLYYFLDVNNILYSKQF</sequence>
<keyword evidence="1" id="KW-1185">Reference proteome</keyword>
<gene>
    <name evidence="2" type="primary">LOC136083557</name>
</gene>
<evidence type="ECO:0000313" key="1">
    <source>
        <dbReference type="Proteomes" id="UP001652625"/>
    </source>
</evidence>
<organism evidence="1 2">
    <name type="scientific">Hydra vulgaris</name>
    <name type="common">Hydra</name>
    <name type="synonym">Hydra attenuata</name>
    <dbReference type="NCBI Taxonomy" id="6087"/>
    <lineage>
        <taxon>Eukaryota</taxon>
        <taxon>Metazoa</taxon>
        <taxon>Cnidaria</taxon>
        <taxon>Hydrozoa</taxon>
        <taxon>Hydroidolina</taxon>
        <taxon>Anthoathecata</taxon>
        <taxon>Aplanulata</taxon>
        <taxon>Hydridae</taxon>
        <taxon>Hydra</taxon>
    </lineage>
</organism>
<proteinExistence type="predicted"/>
<evidence type="ECO:0000313" key="2">
    <source>
        <dbReference type="RefSeq" id="XP_065659032.1"/>
    </source>
</evidence>
<dbReference type="GeneID" id="136083557"/>
<dbReference type="Proteomes" id="UP001652625">
    <property type="component" value="Chromosome 08"/>
</dbReference>
<reference evidence="2" key="1">
    <citation type="submission" date="2025-08" db="UniProtKB">
        <authorList>
            <consortium name="RefSeq"/>
        </authorList>
    </citation>
    <scope>IDENTIFICATION</scope>
</reference>
<dbReference type="RefSeq" id="XP_065659032.1">
    <property type="nucleotide sequence ID" value="XM_065802960.1"/>
</dbReference>